<comment type="caution">
    <text evidence="1">The sequence shown here is derived from an EMBL/GenBank/DDBJ whole genome shotgun (WGS) entry which is preliminary data.</text>
</comment>
<reference evidence="1 2" key="1">
    <citation type="journal article" date="2021" name="Elife">
        <title>Chloroplast acquisition without the gene transfer in kleptoplastic sea slugs, Plakobranchus ocellatus.</title>
        <authorList>
            <person name="Maeda T."/>
            <person name="Takahashi S."/>
            <person name="Yoshida T."/>
            <person name="Shimamura S."/>
            <person name="Takaki Y."/>
            <person name="Nagai Y."/>
            <person name="Toyoda A."/>
            <person name="Suzuki Y."/>
            <person name="Arimoto A."/>
            <person name="Ishii H."/>
            <person name="Satoh N."/>
            <person name="Nishiyama T."/>
            <person name="Hasebe M."/>
            <person name="Maruyama T."/>
            <person name="Minagawa J."/>
            <person name="Obokata J."/>
            <person name="Shigenobu S."/>
        </authorList>
    </citation>
    <scope>NUCLEOTIDE SEQUENCE [LARGE SCALE GENOMIC DNA]</scope>
</reference>
<proteinExistence type="predicted"/>
<evidence type="ECO:0000313" key="2">
    <source>
        <dbReference type="Proteomes" id="UP000735302"/>
    </source>
</evidence>
<protein>
    <submittedName>
        <fullName evidence="1">Uncharacterized protein</fullName>
    </submittedName>
</protein>
<evidence type="ECO:0000313" key="1">
    <source>
        <dbReference type="EMBL" id="GFO06409.1"/>
    </source>
</evidence>
<accession>A0AAV4AFF0</accession>
<dbReference type="Proteomes" id="UP000735302">
    <property type="component" value="Unassembled WGS sequence"/>
</dbReference>
<name>A0AAV4AFF0_9GAST</name>
<organism evidence="1 2">
    <name type="scientific">Plakobranchus ocellatus</name>
    <dbReference type="NCBI Taxonomy" id="259542"/>
    <lineage>
        <taxon>Eukaryota</taxon>
        <taxon>Metazoa</taxon>
        <taxon>Spiralia</taxon>
        <taxon>Lophotrochozoa</taxon>
        <taxon>Mollusca</taxon>
        <taxon>Gastropoda</taxon>
        <taxon>Heterobranchia</taxon>
        <taxon>Euthyneura</taxon>
        <taxon>Panpulmonata</taxon>
        <taxon>Sacoglossa</taxon>
        <taxon>Placobranchoidea</taxon>
        <taxon>Plakobranchidae</taxon>
        <taxon>Plakobranchus</taxon>
    </lineage>
</organism>
<gene>
    <name evidence="1" type="ORF">PoB_003291400</name>
</gene>
<dbReference type="AlphaFoldDB" id="A0AAV4AFF0"/>
<dbReference type="EMBL" id="BLXT01003772">
    <property type="protein sequence ID" value="GFO06409.1"/>
    <property type="molecule type" value="Genomic_DNA"/>
</dbReference>
<sequence>MFIVRITTILTDSADQADYKLVDLFILEQCMDACSEDLAMHKGESPRYLESFSKETDFYRYYRKRYPCNEPRRSKQLLLDL</sequence>
<keyword evidence="2" id="KW-1185">Reference proteome</keyword>